<gene>
    <name evidence="4" type="ORF">B0A50_06524</name>
</gene>
<dbReference type="Gene3D" id="2.60.40.420">
    <property type="entry name" value="Cupredoxins - blue copper proteins"/>
    <property type="match status" value="2"/>
</dbReference>
<dbReference type="OrthoDB" id="2121828at2759"/>
<evidence type="ECO:0000259" key="3">
    <source>
        <dbReference type="Pfam" id="PF07731"/>
    </source>
</evidence>
<feature type="compositionally biased region" description="Low complexity" evidence="1">
    <location>
        <begin position="347"/>
        <end position="361"/>
    </location>
</feature>
<feature type="region of interest" description="Disordered" evidence="1">
    <location>
        <begin position="303"/>
        <end position="361"/>
    </location>
</feature>
<dbReference type="Proteomes" id="UP000308549">
    <property type="component" value="Unassembled WGS sequence"/>
</dbReference>
<dbReference type="InterPro" id="IPR011706">
    <property type="entry name" value="Cu-oxidase_C"/>
</dbReference>
<comment type="caution">
    <text evidence="4">The sequence shown here is derived from an EMBL/GenBank/DDBJ whole genome shotgun (WGS) entry which is preliminary data.</text>
</comment>
<protein>
    <recommendedName>
        <fullName evidence="3">Plastocyanin-like domain-containing protein</fullName>
    </recommendedName>
</protein>
<dbReference type="GO" id="GO:0016491">
    <property type="term" value="F:oxidoreductase activity"/>
    <property type="evidence" value="ECO:0007669"/>
    <property type="project" value="InterPro"/>
</dbReference>
<dbReference type="InterPro" id="IPR008972">
    <property type="entry name" value="Cupredoxin"/>
</dbReference>
<name>A0A4U0TNU3_9PEZI</name>
<sequence>MGPISLPRSLAAITLSLAGLSAAQSSATNNLPSCATSMDGVLPSPTPPGWDYSGNVRRYYVAAEEVEWDYAPSGWDNWLGVPLEISPRANMSGANTYGTKWLKALYRGYTDETFTEQCDEPVWQGSQGPTLRSEVGDLVEVMFLNNLSTNYATMHSMGLTYNKASGGAAYANVSAPGVNAVLGKADAVPPRNDAGVEPGGCVVYKWMVEEKSGPDTGRPSKVHSYHSYVAMQQDTNAGLIGPHIVYGRGMMNKTVAEYREFTLLFMIYEESNSWLSGQNAERLNVSSTQPAQQPSFWRRWLQPRAAWGPPGGGHHGGMGDGGHPSGMGGGQGFDPSDLEQHSGPEGGQPAAASQGGPSSAASASASAVASASAAAYQGGPPMGFMPNGGGGFPGAGMEIDTENLYPGNQSVWKPQVVNLAGANQFGGRAPAFFSMNGYIFSNLPRFEACYNDKVIWYVNAYGSMSHVFHMHGNDFEYNGIVTYAMGLNDGEGKTLFMNATGAGLWQVLCHVNFHHTLGMVANYEVHYPGECPLEPLATS</sequence>
<keyword evidence="5" id="KW-1185">Reference proteome</keyword>
<feature type="chain" id="PRO_5020297204" description="Plastocyanin-like domain-containing protein" evidence="2">
    <location>
        <begin position="24"/>
        <end position="539"/>
    </location>
</feature>
<dbReference type="SUPFAM" id="SSF49503">
    <property type="entry name" value="Cupredoxins"/>
    <property type="match status" value="2"/>
</dbReference>
<feature type="compositionally biased region" description="Gly residues" evidence="1">
    <location>
        <begin position="309"/>
        <end position="332"/>
    </location>
</feature>
<dbReference type="AlphaFoldDB" id="A0A4U0TNU3"/>
<feature type="domain" description="Plastocyanin-like" evidence="3">
    <location>
        <begin position="430"/>
        <end position="525"/>
    </location>
</feature>
<evidence type="ECO:0000256" key="1">
    <source>
        <dbReference type="SAM" id="MobiDB-lite"/>
    </source>
</evidence>
<keyword evidence="2" id="KW-0732">Signal</keyword>
<organism evidence="4 5">
    <name type="scientific">Salinomyces thailandicus</name>
    <dbReference type="NCBI Taxonomy" id="706561"/>
    <lineage>
        <taxon>Eukaryota</taxon>
        <taxon>Fungi</taxon>
        <taxon>Dikarya</taxon>
        <taxon>Ascomycota</taxon>
        <taxon>Pezizomycotina</taxon>
        <taxon>Dothideomycetes</taxon>
        <taxon>Dothideomycetidae</taxon>
        <taxon>Mycosphaerellales</taxon>
        <taxon>Teratosphaeriaceae</taxon>
        <taxon>Salinomyces</taxon>
    </lineage>
</organism>
<evidence type="ECO:0000313" key="5">
    <source>
        <dbReference type="Proteomes" id="UP000308549"/>
    </source>
</evidence>
<feature type="signal peptide" evidence="2">
    <location>
        <begin position="1"/>
        <end position="23"/>
    </location>
</feature>
<evidence type="ECO:0000313" key="4">
    <source>
        <dbReference type="EMBL" id="TKA23688.1"/>
    </source>
</evidence>
<dbReference type="EMBL" id="NAJL01000052">
    <property type="protein sequence ID" value="TKA23688.1"/>
    <property type="molecule type" value="Genomic_DNA"/>
</dbReference>
<accession>A0A4U0TNU3</accession>
<evidence type="ECO:0000256" key="2">
    <source>
        <dbReference type="SAM" id="SignalP"/>
    </source>
</evidence>
<proteinExistence type="predicted"/>
<dbReference type="Pfam" id="PF07731">
    <property type="entry name" value="Cu-oxidase_2"/>
    <property type="match status" value="1"/>
</dbReference>
<dbReference type="GO" id="GO:0005507">
    <property type="term" value="F:copper ion binding"/>
    <property type="evidence" value="ECO:0007669"/>
    <property type="project" value="InterPro"/>
</dbReference>
<reference evidence="4 5" key="1">
    <citation type="submission" date="2017-03" db="EMBL/GenBank/DDBJ databases">
        <title>Genomes of endolithic fungi from Antarctica.</title>
        <authorList>
            <person name="Coleine C."/>
            <person name="Masonjones S."/>
            <person name="Stajich J.E."/>
        </authorList>
    </citation>
    <scope>NUCLEOTIDE SEQUENCE [LARGE SCALE GENOMIC DNA]</scope>
    <source>
        <strain evidence="4 5">CCFEE 6315</strain>
    </source>
</reference>